<reference evidence="2 3" key="1">
    <citation type="submission" date="2019-06" db="EMBL/GenBank/DDBJ databases">
        <title>Genomic insights into carbon and energy metabolism of Deferribacter autotrophicus revealed new metabolic traits in the phylum Deferribacteres.</title>
        <authorList>
            <person name="Slobodkin A.I."/>
            <person name="Slobodkina G.B."/>
            <person name="Allioux M."/>
            <person name="Alain K."/>
            <person name="Jebbar M."/>
            <person name="Shadrin V."/>
            <person name="Kublanov I.V."/>
            <person name="Toshchakov S.V."/>
            <person name="Bonch-Osmolovskaya E.A."/>
        </authorList>
    </citation>
    <scope>NUCLEOTIDE SEQUENCE [LARGE SCALE GENOMIC DNA]</scope>
    <source>
        <strain evidence="2 3">SL50</strain>
    </source>
</reference>
<organism evidence="2 3">
    <name type="scientific">Deferribacter autotrophicus</name>
    <dbReference type="NCBI Taxonomy" id="500465"/>
    <lineage>
        <taxon>Bacteria</taxon>
        <taxon>Pseudomonadati</taxon>
        <taxon>Deferribacterota</taxon>
        <taxon>Deferribacteres</taxon>
        <taxon>Deferribacterales</taxon>
        <taxon>Deferribacteraceae</taxon>
        <taxon>Deferribacter</taxon>
    </lineage>
</organism>
<keyword evidence="1" id="KW-1133">Transmembrane helix</keyword>
<gene>
    <name evidence="2" type="ORF">FHQ18_09925</name>
</gene>
<proteinExistence type="predicted"/>
<dbReference type="AlphaFoldDB" id="A0A5A8F214"/>
<keyword evidence="1" id="KW-0472">Membrane</keyword>
<evidence type="ECO:0000313" key="3">
    <source>
        <dbReference type="Proteomes" id="UP000322876"/>
    </source>
</evidence>
<evidence type="ECO:0000313" key="2">
    <source>
        <dbReference type="EMBL" id="KAA0257355.1"/>
    </source>
</evidence>
<feature type="transmembrane region" description="Helical" evidence="1">
    <location>
        <begin position="33"/>
        <end position="53"/>
    </location>
</feature>
<evidence type="ECO:0008006" key="4">
    <source>
        <dbReference type="Google" id="ProtNLM"/>
    </source>
</evidence>
<protein>
    <recommendedName>
        <fullName evidence="4">Tetratricopeptide repeat protein</fullName>
    </recommendedName>
</protein>
<name>A0A5A8F214_9BACT</name>
<dbReference type="EMBL" id="VFJB01000008">
    <property type="protein sequence ID" value="KAA0257355.1"/>
    <property type="molecule type" value="Genomic_DNA"/>
</dbReference>
<dbReference type="Proteomes" id="UP000322876">
    <property type="component" value="Unassembled WGS sequence"/>
</dbReference>
<keyword evidence="3" id="KW-1185">Reference proteome</keyword>
<comment type="caution">
    <text evidence="2">The sequence shown here is derived from an EMBL/GenBank/DDBJ whole genome shotgun (WGS) entry which is preliminary data.</text>
</comment>
<accession>A0A5A8F214</accession>
<dbReference type="RefSeq" id="WP_149267028.1">
    <property type="nucleotide sequence ID" value="NZ_VFJB01000008.1"/>
</dbReference>
<dbReference type="OrthoDB" id="324977at2"/>
<evidence type="ECO:0000256" key="1">
    <source>
        <dbReference type="SAM" id="Phobius"/>
    </source>
</evidence>
<keyword evidence="1" id="KW-0812">Transmembrane</keyword>
<sequence length="242" mass="28559">MSLIAEALKKNKKKKKVIKYKKVKSFSSLNFGYIYFLVFILFILLIGVDYIFINKNFINIKLKKRPPINKFSKIKNNKINNYNKKLKELEQDGIVLALMENNLENSFNLMRKNNKYDYLGIYNFKRGNIGLAEKQLYGCFKKYKETHENEKMLCGYYLALIKHMKKDFNTSLEILLQLNESSTNGINIKCEKNLLYATNYEALGRLKQALLYYENAKNNCELPPVKHKILLKTYFLKNRGKL</sequence>